<keyword evidence="2" id="KW-1185">Reference proteome</keyword>
<comment type="caution">
    <text evidence="1">The sequence shown here is derived from an EMBL/GenBank/DDBJ whole genome shotgun (WGS) entry which is preliminary data.</text>
</comment>
<protein>
    <submittedName>
        <fullName evidence="1">Uncharacterized protein</fullName>
    </submittedName>
</protein>
<sequence>MARIEPARIRAKATAIVVVRCSSRRTVPAATATAGFTYVMTVARVGPASLISSRKATNAIAVQTTPRAARDSRTSVEGSVEGAVISAAGAYTTAASARHGAVRWRDGTSRRWRAAIKGAVA</sequence>
<evidence type="ECO:0000313" key="1">
    <source>
        <dbReference type="EMBL" id="MFB8771169.1"/>
    </source>
</evidence>
<dbReference type="Proteomes" id="UP001585080">
    <property type="component" value="Unassembled WGS sequence"/>
</dbReference>
<organism evidence="1 2">
    <name type="scientific">Streptomyces broussonetiae</name>
    <dbReference type="NCBI Taxonomy" id="2686304"/>
    <lineage>
        <taxon>Bacteria</taxon>
        <taxon>Bacillati</taxon>
        <taxon>Actinomycetota</taxon>
        <taxon>Actinomycetes</taxon>
        <taxon>Kitasatosporales</taxon>
        <taxon>Streptomycetaceae</taxon>
        <taxon>Streptomyces</taxon>
    </lineage>
</organism>
<proteinExistence type="predicted"/>
<accession>A0ABV5E2W6</accession>
<evidence type="ECO:0000313" key="2">
    <source>
        <dbReference type="Proteomes" id="UP001585080"/>
    </source>
</evidence>
<name>A0ABV5E2W6_9ACTN</name>
<gene>
    <name evidence="1" type="ORF">VSS16_00150</name>
</gene>
<reference evidence="1 2" key="1">
    <citation type="submission" date="2024-01" db="EMBL/GenBank/DDBJ databases">
        <title>Genome mining of biosynthetic gene clusters to explore secondary metabolites of Streptomyces sp.</title>
        <authorList>
            <person name="Baig A."/>
            <person name="Ajitkumar Shintre N."/>
            <person name="Kumar H."/>
            <person name="Anbarasu A."/>
            <person name="Ramaiah S."/>
        </authorList>
    </citation>
    <scope>NUCLEOTIDE SEQUENCE [LARGE SCALE GENOMIC DNA]</scope>
    <source>
        <strain evidence="1 2">A57</strain>
    </source>
</reference>
<dbReference type="EMBL" id="JAYMRP010000001">
    <property type="protein sequence ID" value="MFB8771169.1"/>
    <property type="molecule type" value="Genomic_DNA"/>
</dbReference>